<keyword evidence="3" id="KW-0597">Phosphoprotein</keyword>
<evidence type="ECO:0000256" key="8">
    <source>
        <dbReference type="SAM" id="Coils"/>
    </source>
</evidence>
<evidence type="ECO:0000256" key="6">
    <source>
        <dbReference type="ARBA" id="ARBA00022777"/>
    </source>
</evidence>
<comment type="catalytic activity">
    <reaction evidence="1">
        <text>ATP + protein L-histidine = ADP + protein N-phospho-L-histidine.</text>
        <dbReference type="EC" id="2.7.13.3"/>
    </reaction>
</comment>
<dbReference type="AlphaFoldDB" id="A0A6L3STP3"/>
<dbReference type="GO" id="GO:0005524">
    <property type="term" value="F:ATP binding"/>
    <property type="evidence" value="ECO:0007669"/>
    <property type="project" value="UniProtKB-KW"/>
</dbReference>
<organism evidence="11 12">
    <name type="scientific">Methylobacterium soli</name>
    <dbReference type="NCBI Taxonomy" id="553447"/>
    <lineage>
        <taxon>Bacteria</taxon>
        <taxon>Pseudomonadati</taxon>
        <taxon>Pseudomonadota</taxon>
        <taxon>Alphaproteobacteria</taxon>
        <taxon>Hyphomicrobiales</taxon>
        <taxon>Methylobacteriaceae</taxon>
        <taxon>Methylobacterium</taxon>
    </lineage>
</organism>
<keyword evidence="8" id="KW-0175">Coiled coil</keyword>
<feature type="domain" description="Signal transduction histidine kinase HWE region" evidence="10">
    <location>
        <begin position="66"/>
        <end position="147"/>
    </location>
</feature>
<dbReference type="InterPro" id="IPR036890">
    <property type="entry name" value="HATPase_C_sf"/>
</dbReference>
<keyword evidence="12" id="KW-1185">Reference proteome</keyword>
<dbReference type="Gene3D" id="3.30.565.10">
    <property type="entry name" value="Histidine kinase-like ATPase, C-terminal domain"/>
    <property type="match status" value="1"/>
</dbReference>
<evidence type="ECO:0000256" key="5">
    <source>
        <dbReference type="ARBA" id="ARBA00022741"/>
    </source>
</evidence>
<dbReference type="EC" id="2.7.13.3" evidence="2"/>
<evidence type="ECO:0000313" key="11">
    <source>
        <dbReference type="EMBL" id="KAB1072700.1"/>
    </source>
</evidence>
<comment type="caution">
    <text evidence="11">The sequence shown here is derived from an EMBL/GenBank/DDBJ whole genome shotgun (WGS) entry which is preliminary data.</text>
</comment>
<dbReference type="InterPro" id="IPR011102">
    <property type="entry name" value="Sig_transdc_His_kinase_HWE"/>
</dbReference>
<evidence type="ECO:0000313" key="12">
    <source>
        <dbReference type="Proteomes" id="UP000474159"/>
    </source>
</evidence>
<protein>
    <recommendedName>
        <fullName evidence="2">histidine kinase</fullName>
        <ecNumber evidence="2">2.7.13.3</ecNumber>
    </recommendedName>
</protein>
<keyword evidence="4" id="KW-0808">Transferase</keyword>
<evidence type="ECO:0000259" key="10">
    <source>
        <dbReference type="SMART" id="SM00911"/>
    </source>
</evidence>
<evidence type="ECO:0000256" key="4">
    <source>
        <dbReference type="ARBA" id="ARBA00022679"/>
    </source>
</evidence>
<keyword evidence="7" id="KW-0067">ATP-binding</keyword>
<gene>
    <name evidence="11" type="ORF">F6X53_27845</name>
</gene>
<evidence type="ECO:0000256" key="9">
    <source>
        <dbReference type="SAM" id="MobiDB-lite"/>
    </source>
</evidence>
<feature type="region of interest" description="Disordered" evidence="9">
    <location>
        <begin position="1"/>
        <end position="23"/>
    </location>
</feature>
<keyword evidence="6 11" id="KW-0418">Kinase</keyword>
<keyword evidence="5" id="KW-0547">Nucleotide-binding</keyword>
<evidence type="ECO:0000256" key="3">
    <source>
        <dbReference type="ARBA" id="ARBA00022553"/>
    </source>
</evidence>
<evidence type="ECO:0000256" key="2">
    <source>
        <dbReference type="ARBA" id="ARBA00012438"/>
    </source>
</evidence>
<dbReference type="Proteomes" id="UP000474159">
    <property type="component" value="Unassembled WGS sequence"/>
</dbReference>
<dbReference type="Pfam" id="PF07536">
    <property type="entry name" value="HWE_HK"/>
    <property type="match status" value="1"/>
</dbReference>
<dbReference type="SMART" id="SM00911">
    <property type="entry name" value="HWE_HK"/>
    <property type="match status" value="1"/>
</dbReference>
<dbReference type="PANTHER" id="PTHR41523:SF8">
    <property type="entry name" value="ETHYLENE RESPONSE SENSOR PROTEIN"/>
    <property type="match status" value="1"/>
</dbReference>
<dbReference type="EMBL" id="VZZK01000047">
    <property type="protein sequence ID" value="KAB1072700.1"/>
    <property type="molecule type" value="Genomic_DNA"/>
</dbReference>
<dbReference type="GO" id="GO:0004673">
    <property type="term" value="F:protein histidine kinase activity"/>
    <property type="evidence" value="ECO:0007669"/>
    <property type="project" value="UniProtKB-EC"/>
</dbReference>
<dbReference type="OrthoDB" id="9816309at2"/>
<evidence type="ECO:0000256" key="1">
    <source>
        <dbReference type="ARBA" id="ARBA00000085"/>
    </source>
</evidence>
<feature type="coiled-coil region" evidence="8">
    <location>
        <begin position="24"/>
        <end position="58"/>
    </location>
</feature>
<dbReference type="PANTHER" id="PTHR41523">
    <property type="entry name" value="TWO-COMPONENT SYSTEM SENSOR PROTEIN"/>
    <property type="match status" value="1"/>
</dbReference>
<accession>A0A6L3STP3</accession>
<dbReference type="RefSeq" id="WP_151004516.1">
    <property type="nucleotide sequence ID" value="NZ_BPQY01000058.1"/>
</dbReference>
<evidence type="ECO:0000256" key="7">
    <source>
        <dbReference type="ARBA" id="ARBA00022840"/>
    </source>
</evidence>
<sequence length="261" mass="28655">MWEPATPGRPLGEPLPEARLNTNDTDLRQQLDAADARATEAERRLAAAEARCVSLAEDRRQLVGALQHQVRNILTVVRSVARRSGETSASVEDYGMHLDGRLTALGRVHGAMVTDPRAKLYLHALISDELLSYQAKEGEQVDMSGPRIRLQPQATSPLALAFHELATNAIKFGALTRDEGGIQVSWRREQGPEPRLVMTWREWGGPPVSPPQRTGFGLTLLESVLPYELRAEVSLDFAPTGLSCTIALPQVAWIVDEAEPT</sequence>
<proteinExistence type="predicted"/>
<name>A0A6L3STP3_9HYPH</name>
<reference evidence="11 12" key="1">
    <citation type="submission" date="2019-09" db="EMBL/GenBank/DDBJ databases">
        <title>YIM 48816 draft genome.</title>
        <authorList>
            <person name="Jiang L."/>
        </authorList>
    </citation>
    <scope>NUCLEOTIDE SEQUENCE [LARGE SCALE GENOMIC DNA]</scope>
    <source>
        <strain evidence="11 12">YIM 48816</strain>
    </source>
</reference>
<dbReference type="SUPFAM" id="SSF55874">
    <property type="entry name" value="ATPase domain of HSP90 chaperone/DNA topoisomerase II/histidine kinase"/>
    <property type="match status" value="1"/>
</dbReference>